<evidence type="ECO:0000313" key="2">
    <source>
        <dbReference type="EMBL" id="PAV79055.1"/>
    </source>
</evidence>
<organism evidence="2 3">
    <name type="scientific">Diploscapter pachys</name>
    <dbReference type="NCBI Taxonomy" id="2018661"/>
    <lineage>
        <taxon>Eukaryota</taxon>
        <taxon>Metazoa</taxon>
        <taxon>Ecdysozoa</taxon>
        <taxon>Nematoda</taxon>
        <taxon>Chromadorea</taxon>
        <taxon>Rhabditida</taxon>
        <taxon>Rhabditina</taxon>
        <taxon>Rhabditomorpha</taxon>
        <taxon>Rhabditoidea</taxon>
        <taxon>Rhabditidae</taxon>
        <taxon>Diploscapter</taxon>
    </lineage>
</organism>
<accession>A0A2A2KYP4</accession>
<feature type="compositionally biased region" description="Basic and acidic residues" evidence="1">
    <location>
        <begin position="32"/>
        <end position="46"/>
    </location>
</feature>
<protein>
    <submittedName>
        <fullName evidence="2">Uncharacterized protein</fullName>
    </submittedName>
</protein>
<feature type="region of interest" description="Disordered" evidence="1">
    <location>
        <begin position="1"/>
        <end position="46"/>
    </location>
</feature>
<dbReference type="EMBL" id="LIAE01007474">
    <property type="protein sequence ID" value="PAV79055.1"/>
    <property type="molecule type" value="Genomic_DNA"/>
</dbReference>
<proteinExistence type="predicted"/>
<comment type="caution">
    <text evidence="2">The sequence shown here is derived from an EMBL/GenBank/DDBJ whole genome shotgun (WGS) entry which is preliminary data.</text>
</comment>
<reference evidence="2 3" key="1">
    <citation type="journal article" date="2017" name="Curr. Biol.">
        <title>Genome architecture and evolution of a unichromosomal asexual nematode.</title>
        <authorList>
            <person name="Fradin H."/>
            <person name="Zegar C."/>
            <person name="Gutwein M."/>
            <person name="Lucas J."/>
            <person name="Kovtun M."/>
            <person name="Corcoran D."/>
            <person name="Baugh L.R."/>
            <person name="Kiontke K."/>
            <person name="Gunsalus K."/>
            <person name="Fitch D.H."/>
            <person name="Piano F."/>
        </authorList>
    </citation>
    <scope>NUCLEOTIDE SEQUENCE [LARGE SCALE GENOMIC DNA]</scope>
    <source>
        <strain evidence="2">PF1309</strain>
    </source>
</reference>
<evidence type="ECO:0000256" key="1">
    <source>
        <dbReference type="SAM" id="MobiDB-lite"/>
    </source>
</evidence>
<dbReference type="AlphaFoldDB" id="A0A2A2KYP4"/>
<evidence type="ECO:0000313" key="3">
    <source>
        <dbReference type="Proteomes" id="UP000218231"/>
    </source>
</evidence>
<feature type="compositionally biased region" description="Basic and acidic residues" evidence="1">
    <location>
        <begin position="11"/>
        <end position="24"/>
    </location>
</feature>
<name>A0A2A2KYP4_9BILA</name>
<keyword evidence="3" id="KW-1185">Reference proteome</keyword>
<dbReference type="Proteomes" id="UP000218231">
    <property type="component" value="Unassembled WGS sequence"/>
</dbReference>
<gene>
    <name evidence="2" type="ORF">WR25_15738</name>
</gene>
<sequence>MLRNTTTSSSRESDGLFDERKEEGEGQLAAHRAADQSVREQSSERLADSLTHPLLITSFVLRNSPTQLSPSSCFLYFLLSHPIPFSFSFRSCDLKSYRSQPSAVVLLTQTHGVRQGVAS</sequence>
<feature type="compositionally biased region" description="Polar residues" evidence="1">
    <location>
        <begin position="1"/>
        <end position="10"/>
    </location>
</feature>